<evidence type="ECO:0000256" key="1">
    <source>
        <dbReference type="SAM" id="MobiDB-lite"/>
    </source>
</evidence>
<name>A0A0K0D0G0_ANGCA</name>
<proteinExistence type="predicted"/>
<dbReference type="Proteomes" id="UP000035642">
    <property type="component" value="Unassembled WGS sequence"/>
</dbReference>
<reference evidence="2" key="1">
    <citation type="submission" date="2012-09" db="EMBL/GenBank/DDBJ databases">
        <authorList>
            <person name="Martin A.A."/>
        </authorList>
    </citation>
    <scope>NUCLEOTIDE SEQUENCE</scope>
</reference>
<reference evidence="3" key="2">
    <citation type="submission" date="2017-02" db="UniProtKB">
        <authorList>
            <consortium name="WormBaseParasite"/>
        </authorList>
    </citation>
    <scope>IDENTIFICATION</scope>
</reference>
<dbReference type="AlphaFoldDB" id="A0A0K0D0G0"/>
<sequence>MFFSVDRILQYALELRRPRSTPAKTMVAVGQHPNDGSIEKHEKNNHSEKIRNIEEKEKAELAEEVEIAMLSNALARTFSNRRRVAVMSAVDGIEIRDATHKEGETNVSSSLQWRRITGSVTSRNMTYKLRYLLLVGGDL</sequence>
<protein>
    <submittedName>
        <fullName evidence="3">Uncharacterized protein</fullName>
    </submittedName>
</protein>
<accession>A0A0K0D0G0</accession>
<feature type="compositionally biased region" description="Basic and acidic residues" evidence="1">
    <location>
        <begin position="37"/>
        <end position="49"/>
    </location>
</feature>
<evidence type="ECO:0000313" key="2">
    <source>
        <dbReference type="Proteomes" id="UP000035642"/>
    </source>
</evidence>
<feature type="region of interest" description="Disordered" evidence="1">
    <location>
        <begin position="23"/>
        <end position="49"/>
    </location>
</feature>
<organism evidence="2 3">
    <name type="scientific">Angiostrongylus cantonensis</name>
    <name type="common">Rat lungworm</name>
    <dbReference type="NCBI Taxonomy" id="6313"/>
    <lineage>
        <taxon>Eukaryota</taxon>
        <taxon>Metazoa</taxon>
        <taxon>Ecdysozoa</taxon>
        <taxon>Nematoda</taxon>
        <taxon>Chromadorea</taxon>
        <taxon>Rhabditida</taxon>
        <taxon>Rhabditina</taxon>
        <taxon>Rhabditomorpha</taxon>
        <taxon>Strongyloidea</taxon>
        <taxon>Metastrongylidae</taxon>
        <taxon>Angiostrongylus</taxon>
    </lineage>
</organism>
<keyword evidence="2" id="KW-1185">Reference proteome</keyword>
<dbReference type="WBParaSite" id="ACAC_0000354701-mRNA-1">
    <property type="protein sequence ID" value="ACAC_0000354701-mRNA-1"/>
    <property type="gene ID" value="ACAC_0000354701"/>
</dbReference>
<evidence type="ECO:0000313" key="3">
    <source>
        <dbReference type="WBParaSite" id="ACAC_0000354701-mRNA-1"/>
    </source>
</evidence>